<dbReference type="STRING" id="419481.SAMN05216233_12188"/>
<sequence length="198" mass="20771">MARPGIRLYLLLFFLSGFSALIYQVCWQRALLTLVGSDIESVTLVVAVFMLGLGLGAFAGGRLSRLGACVSVRLFALLEAGTGLYGLVSLAAIGRLAHFPQPTHLHTLGLCFGILIGPTVMMGASLPLLTQHVNARVKNAGETVATLYFANTLGAACAAMATVNFLFGLLGLQKTVWFAALINMGIAAFVLAAGRRAS</sequence>
<dbReference type="Proteomes" id="UP000198870">
    <property type="component" value="Unassembled WGS sequence"/>
</dbReference>
<dbReference type="RefSeq" id="WP_092214204.1">
    <property type="nucleotide sequence ID" value="NZ_FMUX01000021.1"/>
</dbReference>
<dbReference type="EMBL" id="FMUX01000021">
    <property type="protein sequence ID" value="SCY78581.1"/>
    <property type="molecule type" value="Genomic_DNA"/>
</dbReference>
<evidence type="ECO:0000313" key="3">
    <source>
        <dbReference type="Proteomes" id="UP000198870"/>
    </source>
</evidence>
<keyword evidence="1" id="KW-1133">Transmembrane helix</keyword>
<feature type="transmembrane region" description="Helical" evidence="1">
    <location>
        <begin position="147"/>
        <end position="170"/>
    </location>
</feature>
<dbReference type="InterPro" id="IPR036259">
    <property type="entry name" value="MFS_trans_sf"/>
</dbReference>
<dbReference type="AlphaFoldDB" id="A0A1G5IS53"/>
<feature type="transmembrane region" description="Helical" evidence="1">
    <location>
        <begin position="72"/>
        <end position="93"/>
    </location>
</feature>
<name>A0A1G5IS53_9BACT</name>
<organism evidence="2 3">
    <name type="scientific">Desulfoluna spongiiphila</name>
    <dbReference type="NCBI Taxonomy" id="419481"/>
    <lineage>
        <taxon>Bacteria</taxon>
        <taxon>Pseudomonadati</taxon>
        <taxon>Thermodesulfobacteriota</taxon>
        <taxon>Desulfobacteria</taxon>
        <taxon>Desulfobacterales</taxon>
        <taxon>Desulfolunaceae</taxon>
        <taxon>Desulfoluna</taxon>
    </lineage>
</organism>
<evidence type="ECO:0008006" key="4">
    <source>
        <dbReference type="Google" id="ProtNLM"/>
    </source>
</evidence>
<protein>
    <recommendedName>
        <fullName evidence="4">Spermidine synthase</fullName>
    </recommendedName>
</protein>
<reference evidence="2 3" key="1">
    <citation type="submission" date="2016-10" db="EMBL/GenBank/DDBJ databases">
        <authorList>
            <person name="de Groot N.N."/>
        </authorList>
    </citation>
    <scope>NUCLEOTIDE SEQUENCE [LARGE SCALE GENOMIC DNA]</scope>
    <source>
        <strain evidence="2 3">AA1</strain>
    </source>
</reference>
<feature type="transmembrane region" description="Helical" evidence="1">
    <location>
        <begin position="7"/>
        <end position="30"/>
    </location>
</feature>
<evidence type="ECO:0000256" key="1">
    <source>
        <dbReference type="SAM" id="Phobius"/>
    </source>
</evidence>
<feature type="transmembrane region" description="Helical" evidence="1">
    <location>
        <begin position="105"/>
        <end position="126"/>
    </location>
</feature>
<feature type="transmembrane region" description="Helical" evidence="1">
    <location>
        <begin position="176"/>
        <end position="194"/>
    </location>
</feature>
<evidence type="ECO:0000313" key="2">
    <source>
        <dbReference type="EMBL" id="SCY78581.1"/>
    </source>
</evidence>
<proteinExistence type="predicted"/>
<dbReference type="SUPFAM" id="SSF103473">
    <property type="entry name" value="MFS general substrate transporter"/>
    <property type="match status" value="1"/>
</dbReference>
<keyword evidence="1" id="KW-0812">Transmembrane</keyword>
<accession>A0A1G5IS53</accession>
<keyword evidence="1" id="KW-0472">Membrane</keyword>
<dbReference type="OrthoDB" id="8171135at2"/>
<gene>
    <name evidence="2" type="ORF">SAMN05216233_12188</name>
</gene>
<keyword evidence="3" id="KW-1185">Reference proteome</keyword>
<feature type="transmembrane region" description="Helical" evidence="1">
    <location>
        <begin position="42"/>
        <end position="60"/>
    </location>
</feature>